<evidence type="ECO:0000256" key="1">
    <source>
        <dbReference type="SAM" id="SignalP"/>
    </source>
</evidence>
<feature type="chain" id="PRO_5025613282" evidence="1">
    <location>
        <begin position="25"/>
        <end position="176"/>
    </location>
</feature>
<dbReference type="AlphaFoldDB" id="A0A6B0UYN9"/>
<feature type="signal peptide" evidence="1">
    <location>
        <begin position="1"/>
        <end position="24"/>
    </location>
</feature>
<reference evidence="2" key="1">
    <citation type="submission" date="2019-12" db="EMBL/GenBank/DDBJ databases">
        <title>An insight into the sialome of adult female Ixodes ricinus ticks feeding for 6 days.</title>
        <authorList>
            <person name="Perner J."/>
            <person name="Ribeiro J.M.C."/>
        </authorList>
    </citation>
    <scope>NUCLEOTIDE SEQUENCE</scope>
    <source>
        <strain evidence="2">Semi-engorged</strain>
        <tissue evidence="2">Salivary glands</tissue>
    </source>
</reference>
<accession>A0A6B0UYN9</accession>
<dbReference type="EMBL" id="GIFC01012924">
    <property type="protein sequence ID" value="MXU95007.1"/>
    <property type="molecule type" value="Transcribed_RNA"/>
</dbReference>
<proteinExistence type="predicted"/>
<sequence length="176" mass="19164">MRLGQQVWGQLLQLLLEAVGLTAAADVLFEGPQSQPTLPGLFQRPHPRVECWIDVLDVEERGRCYALQEVPGKVGHRVEPKVPALQHPTRDDGTRVAVAAAAEQLPQVGAVAQAAQLPCTDPHATASTSVVLLRQLQLALEFRLNAEDDLLTRRRPLGIATKAQLVCGVLLLLLIR</sequence>
<keyword evidence="1" id="KW-0732">Signal</keyword>
<organism evidence="2">
    <name type="scientific">Ixodes ricinus</name>
    <name type="common">Common tick</name>
    <name type="synonym">Acarus ricinus</name>
    <dbReference type="NCBI Taxonomy" id="34613"/>
    <lineage>
        <taxon>Eukaryota</taxon>
        <taxon>Metazoa</taxon>
        <taxon>Ecdysozoa</taxon>
        <taxon>Arthropoda</taxon>
        <taxon>Chelicerata</taxon>
        <taxon>Arachnida</taxon>
        <taxon>Acari</taxon>
        <taxon>Parasitiformes</taxon>
        <taxon>Ixodida</taxon>
        <taxon>Ixodoidea</taxon>
        <taxon>Ixodidae</taxon>
        <taxon>Ixodinae</taxon>
        <taxon>Ixodes</taxon>
    </lineage>
</organism>
<name>A0A6B0UYN9_IXORI</name>
<evidence type="ECO:0000313" key="2">
    <source>
        <dbReference type="EMBL" id="MXU95007.1"/>
    </source>
</evidence>
<protein>
    <submittedName>
        <fullName evidence="2">Putative secreted protein</fullName>
    </submittedName>
</protein>